<gene>
    <name evidence="1" type="ORF">F5890DRAFT_1479177</name>
</gene>
<accession>A0AA38ULX5</accession>
<dbReference type="AlphaFoldDB" id="A0AA38ULX5"/>
<dbReference type="Gene3D" id="2.130.10.10">
    <property type="entry name" value="YVTN repeat-like/Quinoprotein amine dehydrogenase"/>
    <property type="match status" value="1"/>
</dbReference>
<protein>
    <submittedName>
        <fullName evidence="1">WD40-repeat-containing domain protein</fullName>
    </submittedName>
</protein>
<comment type="caution">
    <text evidence="1">The sequence shown here is derived from an EMBL/GenBank/DDBJ whole genome shotgun (WGS) entry which is preliminary data.</text>
</comment>
<name>A0AA38ULX5_9AGAR</name>
<dbReference type="EMBL" id="MU802863">
    <property type="protein sequence ID" value="KAJ3978654.1"/>
    <property type="molecule type" value="Genomic_DNA"/>
</dbReference>
<dbReference type="SUPFAM" id="SSF50978">
    <property type="entry name" value="WD40 repeat-like"/>
    <property type="match status" value="1"/>
</dbReference>
<dbReference type="InterPro" id="IPR015943">
    <property type="entry name" value="WD40/YVTN_repeat-like_dom_sf"/>
</dbReference>
<dbReference type="Proteomes" id="UP001163850">
    <property type="component" value="Unassembled WGS sequence"/>
</dbReference>
<reference evidence="1" key="1">
    <citation type="submission" date="2022-08" db="EMBL/GenBank/DDBJ databases">
        <authorList>
            <consortium name="DOE Joint Genome Institute"/>
            <person name="Min B."/>
            <person name="Riley R."/>
            <person name="Sierra-Patev S."/>
            <person name="Naranjo-Ortiz M."/>
            <person name="Looney B."/>
            <person name="Konkel Z."/>
            <person name="Slot J.C."/>
            <person name="Sakamoto Y."/>
            <person name="Steenwyk J.L."/>
            <person name="Rokas A."/>
            <person name="Carro J."/>
            <person name="Camarero S."/>
            <person name="Ferreira P."/>
            <person name="Molpeceres G."/>
            <person name="Ruiz-Duenas F.J."/>
            <person name="Serrano A."/>
            <person name="Henrissat B."/>
            <person name="Drula E."/>
            <person name="Hughes K.W."/>
            <person name="Mata J.L."/>
            <person name="Ishikawa N.K."/>
            <person name="Vargas-Isla R."/>
            <person name="Ushijima S."/>
            <person name="Smith C.A."/>
            <person name="Ahrendt S."/>
            <person name="Andreopoulos W."/>
            <person name="He G."/>
            <person name="Labutti K."/>
            <person name="Lipzen A."/>
            <person name="Ng V."/>
            <person name="Sandor L."/>
            <person name="Barry K."/>
            <person name="Martinez A.T."/>
            <person name="Xiao Y."/>
            <person name="Gibbons J.G."/>
            <person name="Terashima K."/>
            <person name="Hibbett D.S."/>
            <person name="Grigoriev I.V."/>
        </authorList>
    </citation>
    <scope>NUCLEOTIDE SEQUENCE</scope>
    <source>
        <strain evidence="1">TFB7829</strain>
    </source>
</reference>
<evidence type="ECO:0000313" key="1">
    <source>
        <dbReference type="EMBL" id="KAJ3978654.1"/>
    </source>
</evidence>
<dbReference type="InterPro" id="IPR036322">
    <property type="entry name" value="WD40_repeat_dom_sf"/>
</dbReference>
<sequence length="331" mass="36800">MPSVWREVKTLAIPKASHPNTLVDASLLSNADYLAAAYGHEVGIWDLKKELTSSDDPQSRFSNQYLRVQRMAWCWGTTQLAIGYDEGSVSVLSVHDGVVLMEGFGLTTGPVDSVSGLAWLSPALLAVSMRSTVEIWRFASVPIDYARIWNLAFDPFLARLSILPWKLQHKINDVSTGTGHALYTDHCSGTYGLLKIDSQQPPAQFYPQALESRAPQLVSCVKFVSKDLIIGGGVGQLILWNHSLRRLQNLVYKNSITVVDSISSGYRLETDTGWIATAHRFQDWGQVVLWCTFDYEEAKVPTVAPGFLELHKGTCIFVLSLFIVTILSFYL</sequence>
<proteinExistence type="predicted"/>
<evidence type="ECO:0000313" key="2">
    <source>
        <dbReference type="Proteomes" id="UP001163850"/>
    </source>
</evidence>
<organism evidence="1 2">
    <name type="scientific">Lentinula detonsa</name>
    <dbReference type="NCBI Taxonomy" id="2804962"/>
    <lineage>
        <taxon>Eukaryota</taxon>
        <taxon>Fungi</taxon>
        <taxon>Dikarya</taxon>
        <taxon>Basidiomycota</taxon>
        <taxon>Agaricomycotina</taxon>
        <taxon>Agaricomycetes</taxon>
        <taxon>Agaricomycetidae</taxon>
        <taxon>Agaricales</taxon>
        <taxon>Marasmiineae</taxon>
        <taxon>Omphalotaceae</taxon>
        <taxon>Lentinula</taxon>
    </lineage>
</organism>